<comment type="caution">
    <text evidence="2">The sequence shown here is derived from an EMBL/GenBank/DDBJ whole genome shotgun (WGS) entry which is preliminary data.</text>
</comment>
<keyword evidence="3" id="KW-1185">Reference proteome</keyword>
<dbReference type="Proteomes" id="UP001596513">
    <property type="component" value="Unassembled WGS sequence"/>
</dbReference>
<sequence>MHDAHGGPHQEGPHEEPQQQKHAQRERHQQQDAVRKPKKERKKRGFYNGGGGGIPVQAVRFEVHICAVLDGVVQPGHRLGEKSDGIHGCNSLWVRNAARNRNALKMRKGALRLPQPKQKRKKRSCTTYRSRR</sequence>
<evidence type="ECO:0000313" key="2">
    <source>
        <dbReference type="EMBL" id="MFC7669609.1"/>
    </source>
</evidence>
<feature type="compositionally biased region" description="Basic residues" evidence="1">
    <location>
        <begin position="117"/>
        <end position="132"/>
    </location>
</feature>
<dbReference type="EMBL" id="JBHTEK010000001">
    <property type="protein sequence ID" value="MFC7669609.1"/>
    <property type="molecule type" value="Genomic_DNA"/>
</dbReference>
<evidence type="ECO:0000256" key="1">
    <source>
        <dbReference type="SAM" id="MobiDB-lite"/>
    </source>
</evidence>
<dbReference type="RefSeq" id="WP_380205101.1">
    <property type="nucleotide sequence ID" value="NZ_JBHTEK010000001.1"/>
</dbReference>
<feature type="compositionally biased region" description="Basic and acidic residues" evidence="1">
    <location>
        <begin position="26"/>
        <end position="35"/>
    </location>
</feature>
<feature type="region of interest" description="Disordered" evidence="1">
    <location>
        <begin position="106"/>
        <end position="132"/>
    </location>
</feature>
<accession>A0ABW2U949</accession>
<feature type="compositionally biased region" description="Basic and acidic residues" evidence="1">
    <location>
        <begin position="1"/>
        <end position="19"/>
    </location>
</feature>
<protein>
    <submittedName>
        <fullName evidence="2">Uncharacterized protein</fullName>
    </submittedName>
</protein>
<proteinExistence type="predicted"/>
<gene>
    <name evidence="2" type="ORF">ACFQT0_21250</name>
</gene>
<feature type="region of interest" description="Disordered" evidence="1">
    <location>
        <begin position="1"/>
        <end position="54"/>
    </location>
</feature>
<reference evidence="3" key="1">
    <citation type="journal article" date="2019" name="Int. J. Syst. Evol. Microbiol.">
        <title>The Global Catalogue of Microorganisms (GCM) 10K type strain sequencing project: providing services to taxonomists for standard genome sequencing and annotation.</title>
        <authorList>
            <consortium name="The Broad Institute Genomics Platform"/>
            <consortium name="The Broad Institute Genome Sequencing Center for Infectious Disease"/>
            <person name="Wu L."/>
            <person name="Ma J."/>
        </authorList>
    </citation>
    <scope>NUCLEOTIDE SEQUENCE [LARGE SCALE GENOMIC DNA]</scope>
    <source>
        <strain evidence="3">JCM 19635</strain>
    </source>
</reference>
<feature type="compositionally biased region" description="Basic residues" evidence="1">
    <location>
        <begin position="36"/>
        <end position="45"/>
    </location>
</feature>
<organism evidence="2 3">
    <name type="scientific">Hymenobacter humi</name>
    <dbReference type="NCBI Taxonomy" id="1411620"/>
    <lineage>
        <taxon>Bacteria</taxon>
        <taxon>Pseudomonadati</taxon>
        <taxon>Bacteroidota</taxon>
        <taxon>Cytophagia</taxon>
        <taxon>Cytophagales</taxon>
        <taxon>Hymenobacteraceae</taxon>
        <taxon>Hymenobacter</taxon>
    </lineage>
</organism>
<evidence type="ECO:0000313" key="3">
    <source>
        <dbReference type="Proteomes" id="UP001596513"/>
    </source>
</evidence>
<name>A0ABW2U949_9BACT</name>